<keyword evidence="3" id="KW-0472">Membrane</keyword>
<dbReference type="KEGG" id="abat:CFX1CAM_2041"/>
<dbReference type="Gene3D" id="3.40.630.190">
    <property type="entry name" value="LCP protein"/>
    <property type="match status" value="1"/>
</dbReference>
<dbReference type="InterPro" id="IPR004474">
    <property type="entry name" value="LytR_CpsA_psr"/>
</dbReference>
<evidence type="ECO:0000256" key="2">
    <source>
        <dbReference type="SAM" id="MobiDB-lite"/>
    </source>
</evidence>
<sequence length="435" mass="48262">MLKILHAIISNKYQIGEPLLKHRNFLLAVLILSGMIVFGLALQGCQIEDGAPAFDDNLNWLTVIETPPTIFETNFDQIQDQTEREPTAQEFDQDDQSFWPSFPPPAIQPATPIPPPLERLEIDDHILVWVLLGTDTEPPFSGKTQAIHLVFINPRFSKASLISIPGDLYVYIPGFTMQRLSTAYAIGGIETLRTTLAYNFGVLPSRFVLAHPGDFQWLVDDINGIEVTVFQPIPHACGGIPAGVIPMDGTLALCYASYRDGMDEISRMQRQQQLLQLIFHNLTHNGNLAKLPTLFASYQGWIKTDFSLPELMGFIPLALRLADPDRIGYFLIGWDQISLWEVPGYSQAMVFLPDQEAIKYVLETALSTILIPSPLTNQFQTLEAQLIAAQQATAISFQQSTPIPPDAPTPSEPLELTPPWETPGVSATPTTLGYP</sequence>
<proteinExistence type="inferred from homology"/>
<feature type="compositionally biased region" description="Low complexity" evidence="2">
    <location>
        <begin position="412"/>
        <end position="423"/>
    </location>
</feature>
<evidence type="ECO:0000256" key="1">
    <source>
        <dbReference type="ARBA" id="ARBA00006068"/>
    </source>
</evidence>
<name>A0A1Y6K698_9CHLR</name>
<evidence type="ECO:0000313" key="6">
    <source>
        <dbReference type="Proteomes" id="UP000195514"/>
    </source>
</evidence>
<dbReference type="Proteomes" id="UP000195514">
    <property type="component" value="Chromosome I"/>
</dbReference>
<dbReference type="PANTHER" id="PTHR33392:SF6">
    <property type="entry name" value="POLYISOPRENYL-TEICHOIC ACID--PEPTIDOGLYCAN TEICHOIC ACID TRANSFERASE TAGU"/>
    <property type="match status" value="1"/>
</dbReference>
<feature type="domain" description="Cell envelope-related transcriptional attenuator" evidence="4">
    <location>
        <begin position="144"/>
        <end position="282"/>
    </location>
</feature>
<dbReference type="InterPro" id="IPR050922">
    <property type="entry name" value="LytR/CpsA/Psr_CW_biosynth"/>
</dbReference>
<dbReference type="PANTHER" id="PTHR33392">
    <property type="entry name" value="POLYISOPRENYL-TEICHOIC ACID--PEPTIDOGLYCAN TEICHOIC ACID TRANSFERASE TAGU"/>
    <property type="match status" value="1"/>
</dbReference>
<protein>
    <submittedName>
        <fullName evidence="5">Putative LytR family transcriptional protein</fullName>
    </submittedName>
</protein>
<feature type="region of interest" description="Disordered" evidence="2">
    <location>
        <begin position="399"/>
        <end position="435"/>
    </location>
</feature>
<evidence type="ECO:0000313" key="5">
    <source>
        <dbReference type="EMBL" id="SMX55106.1"/>
    </source>
</evidence>
<feature type="transmembrane region" description="Helical" evidence="3">
    <location>
        <begin position="25"/>
        <end position="42"/>
    </location>
</feature>
<evidence type="ECO:0000259" key="4">
    <source>
        <dbReference type="Pfam" id="PF03816"/>
    </source>
</evidence>
<keyword evidence="6" id="KW-1185">Reference proteome</keyword>
<reference evidence="6" key="1">
    <citation type="submission" date="2017-05" db="EMBL/GenBank/DDBJ databases">
        <authorList>
            <person name="Kirkegaard R."/>
            <person name="Mcilroy J S."/>
        </authorList>
    </citation>
    <scope>NUCLEOTIDE SEQUENCE [LARGE SCALE GENOMIC DNA]</scope>
</reference>
<comment type="similarity">
    <text evidence="1">Belongs to the LytR/CpsA/Psr (LCP) family.</text>
</comment>
<feature type="compositionally biased region" description="Pro residues" evidence="2">
    <location>
        <begin position="402"/>
        <end position="411"/>
    </location>
</feature>
<dbReference type="Pfam" id="PF03816">
    <property type="entry name" value="LytR_cpsA_psr"/>
    <property type="match status" value="1"/>
</dbReference>
<accession>A0A1Y6K698</accession>
<dbReference type="AlphaFoldDB" id="A0A1Y6K698"/>
<dbReference type="EMBL" id="LT859958">
    <property type="protein sequence ID" value="SMX55106.1"/>
    <property type="molecule type" value="Genomic_DNA"/>
</dbReference>
<organism evidence="5 6">
    <name type="scientific">Candidatus Brevifilum fermentans</name>
    <dbReference type="NCBI Taxonomy" id="1986204"/>
    <lineage>
        <taxon>Bacteria</taxon>
        <taxon>Bacillati</taxon>
        <taxon>Chloroflexota</taxon>
        <taxon>Anaerolineae</taxon>
        <taxon>Anaerolineales</taxon>
        <taxon>Anaerolineaceae</taxon>
        <taxon>Candidatus Brevifilum</taxon>
    </lineage>
</organism>
<keyword evidence="3" id="KW-0812">Transmembrane</keyword>
<evidence type="ECO:0000256" key="3">
    <source>
        <dbReference type="SAM" id="Phobius"/>
    </source>
</evidence>
<gene>
    <name evidence="5" type="ORF">CFX1CAM_2041</name>
</gene>
<keyword evidence="3" id="KW-1133">Transmembrane helix</keyword>
<feature type="compositionally biased region" description="Polar residues" evidence="2">
    <location>
        <begin position="425"/>
        <end position="435"/>
    </location>
</feature>